<evidence type="ECO:0000313" key="7">
    <source>
        <dbReference type="EMBL" id="TWT62996.1"/>
    </source>
</evidence>
<evidence type="ECO:0000256" key="3">
    <source>
        <dbReference type="ARBA" id="ARBA00022679"/>
    </source>
</evidence>
<dbReference type="Proteomes" id="UP000316095">
    <property type="component" value="Unassembled WGS sequence"/>
</dbReference>
<dbReference type="Pfam" id="PF00155">
    <property type="entry name" value="Aminotran_1_2"/>
    <property type="match status" value="1"/>
</dbReference>
<proteinExistence type="inferred from homology"/>
<dbReference type="GO" id="GO:0030170">
    <property type="term" value="F:pyridoxal phosphate binding"/>
    <property type="evidence" value="ECO:0007669"/>
    <property type="project" value="InterPro"/>
</dbReference>
<evidence type="ECO:0000256" key="5">
    <source>
        <dbReference type="RuleBase" id="RU003693"/>
    </source>
</evidence>
<dbReference type="InterPro" id="IPR015424">
    <property type="entry name" value="PyrdxlP-dep_Trfase"/>
</dbReference>
<comment type="similarity">
    <text evidence="5">Belongs to the class-II pyridoxal-phosphate-dependent aminotransferase family.</text>
</comment>
<keyword evidence="4 5" id="KW-0663">Pyridoxal phosphate</keyword>
<evidence type="ECO:0000256" key="1">
    <source>
        <dbReference type="ARBA" id="ARBA00001933"/>
    </source>
</evidence>
<dbReference type="SUPFAM" id="SSF53383">
    <property type="entry name" value="PLP-dependent transferases"/>
    <property type="match status" value="1"/>
</dbReference>
<evidence type="ECO:0000313" key="8">
    <source>
        <dbReference type="Proteomes" id="UP000316095"/>
    </source>
</evidence>
<dbReference type="PANTHER" id="PTHR42832:SF1">
    <property type="entry name" value="GLUTAMATE-PYRUVATE AMINOTRANSFERASE ALAC"/>
    <property type="match status" value="1"/>
</dbReference>
<dbReference type="AlphaFoldDB" id="A0A5C5XIH6"/>
<dbReference type="RefSeq" id="WP_146504794.1">
    <property type="nucleotide sequence ID" value="NZ_SJPG01000001.1"/>
</dbReference>
<accession>A0A5C5XIH6</accession>
<comment type="caution">
    <text evidence="7">The sequence shown here is derived from an EMBL/GenBank/DDBJ whole genome shotgun (WGS) entry which is preliminary data.</text>
</comment>
<evidence type="ECO:0000259" key="6">
    <source>
        <dbReference type="Pfam" id="PF00155"/>
    </source>
</evidence>
<keyword evidence="7" id="KW-0670">Pyruvate</keyword>
<keyword evidence="2 7" id="KW-0032">Aminotransferase</keyword>
<comment type="cofactor">
    <cofactor evidence="1 5">
        <name>pyridoxal 5'-phosphate</name>
        <dbReference type="ChEBI" id="CHEBI:597326"/>
    </cofactor>
</comment>
<dbReference type="InterPro" id="IPR001917">
    <property type="entry name" value="Aminotrans_II_pyridoxalP_BS"/>
</dbReference>
<reference evidence="7 8" key="1">
    <citation type="submission" date="2019-02" db="EMBL/GenBank/DDBJ databases">
        <title>Deep-cultivation of Planctomycetes and their phenomic and genomic characterization uncovers novel biology.</title>
        <authorList>
            <person name="Wiegand S."/>
            <person name="Jogler M."/>
            <person name="Boedeker C."/>
            <person name="Pinto D."/>
            <person name="Vollmers J."/>
            <person name="Rivas-Marin E."/>
            <person name="Kohn T."/>
            <person name="Peeters S.H."/>
            <person name="Heuer A."/>
            <person name="Rast P."/>
            <person name="Oberbeckmann S."/>
            <person name="Bunk B."/>
            <person name="Jeske O."/>
            <person name="Meyerdierks A."/>
            <person name="Storesund J.E."/>
            <person name="Kallscheuer N."/>
            <person name="Luecker S."/>
            <person name="Lage O.M."/>
            <person name="Pohl T."/>
            <person name="Merkel B.J."/>
            <person name="Hornburger P."/>
            <person name="Mueller R.-W."/>
            <person name="Bruemmer F."/>
            <person name="Labrenz M."/>
            <person name="Spormann A.M."/>
            <person name="Op Den Camp H."/>
            <person name="Overmann J."/>
            <person name="Amann R."/>
            <person name="Jetten M.S.M."/>
            <person name="Mascher T."/>
            <person name="Medema M.H."/>
            <person name="Devos D.P."/>
            <person name="Kaster A.-K."/>
            <person name="Ovreas L."/>
            <person name="Rohde M."/>
            <person name="Galperin M.Y."/>
            <person name="Jogler C."/>
        </authorList>
    </citation>
    <scope>NUCLEOTIDE SEQUENCE [LARGE SCALE GENOMIC DNA]</scope>
    <source>
        <strain evidence="7 8">Pan54</strain>
    </source>
</reference>
<dbReference type="PANTHER" id="PTHR42832">
    <property type="entry name" value="AMINO ACID AMINOTRANSFERASE"/>
    <property type="match status" value="1"/>
</dbReference>
<dbReference type="InterPro" id="IPR015421">
    <property type="entry name" value="PyrdxlP-dep_Trfase_major"/>
</dbReference>
<protein>
    <submittedName>
        <fullName evidence="7">Glutamate-pyruvate aminotransferase AlaC</fullName>
        <ecNumber evidence="7">2.6.1.2</ecNumber>
    </submittedName>
</protein>
<feature type="domain" description="Aminotransferase class I/classII large" evidence="6">
    <location>
        <begin position="46"/>
        <end position="397"/>
    </location>
</feature>
<dbReference type="EC" id="2.6.1.2" evidence="7"/>
<name>A0A5C5XIH6_9PLAN</name>
<gene>
    <name evidence="7" type="primary">alaC</name>
    <name evidence="7" type="ORF">Pan54_37470</name>
</gene>
<dbReference type="PROSITE" id="PS00599">
    <property type="entry name" value="AA_TRANSFER_CLASS_2"/>
    <property type="match status" value="1"/>
</dbReference>
<dbReference type="Gene3D" id="3.40.640.10">
    <property type="entry name" value="Type I PLP-dependent aspartate aminotransferase-like (Major domain)"/>
    <property type="match status" value="1"/>
</dbReference>
<dbReference type="EMBL" id="SJPG01000001">
    <property type="protein sequence ID" value="TWT62996.1"/>
    <property type="molecule type" value="Genomic_DNA"/>
</dbReference>
<dbReference type="CDD" id="cd00609">
    <property type="entry name" value="AAT_like"/>
    <property type="match status" value="1"/>
</dbReference>
<keyword evidence="8" id="KW-1185">Reference proteome</keyword>
<evidence type="ECO:0000256" key="4">
    <source>
        <dbReference type="ARBA" id="ARBA00022898"/>
    </source>
</evidence>
<dbReference type="OrthoDB" id="231967at2"/>
<sequence length="412" mass="45779">MRSESEVPFSDNPFSIPIADRVKRLPPYLFGKINKLKYEKRVAGVDVIDLGMGNPTDPPDPLIIEKMTEALSDPKNHRYSVSNGIANLRKEVATRYFKKYGVRLDPDSEIVTCIGSKEGFSHLCLALMGPGDTAIVPAPYFPIHVYAVALAAGNVISLDCREPDKFLSNIAYTCQHLYPKPKLVIVNFPHNPSTTCVEQDFYDELVKLAKRYEFLVISDFAYADICFDGYKAPSFLSSKGASDVGVEFTTMSKGYSMAGWRVGFCAGNQEMVRALATIKGYYDYGLFQPTQIAAIVAMRHCEAAVESVADEYQVRRDVLCDGLERIGWELERPKGTMFVWAKIPEPWAKMGSIDFAMKLLDEGGVAVSPGRGFGEDGEGYLRLAIVENVQRLRQAVRQIDRCLNKSAVTAES</sequence>
<dbReference type="Gene3D" id="3.90.1150.10">
    <property type="entry name" value="Aspartate Aminotransferase, domain 1"/>
    <property type="match status" value="1"/>
</dbReference>
<evidence type="ECO:0000256" key="2">
    <source>
        <dbReference type="ARBA" id="ARBA00022576"/>
    </source>
</evidence>
<dbReference type="InterPro" id="IPR004839">
    <property type="entry name" value="Aminotransferase_I/II_large"/>
</dbReference>
<keyword evidence="3 7" id="KW-0808">Transferase</keyword>
<dbReference type="InterPro" id="IPR015422">
    <property type="entry name" value="PyrdxlP-dep_Trfase_small"/>
</dbReference>
<organism evidence="7 8">
    <name type="scientific">Rubinisphaera italica</name>
    <dbReference type="NCBI Taxonomy" id="2527969"/>
    <lineage>
        <taxon>Bacteria</taxon>
        <taxon>Pseudomonadati</taxon>
        <taxon>Planctomycetota</taxon>
        <taxon>Planctomycetia</taxon>
        <taxon>Planctomycetales</taxon>
        <taxon>Planctomycetaceae</taxon>
        <taxon>Rubinisphaera</taxon>
    </lineage>
</organism>
<dbReference type="GO" id="GO:0004021">
    <property type="term" value="F:L-alanine:2-oxoglutarate aminotransferase activity"/>
    <property type="evidence" value="ECO:0007669"/>
    <property type="project" value="UniProtKB-EC"/>
</dbReference>
<dbReference type="InterPro" id="IPR050881">
    <property type="entry name" value="LL-DAP_aminotransferase"/>
</dbReference>